<comment type="caution">
    <text evidence="3">The sequence shown here is derived from an EMBL/GenBank/DDBJ whole genome shotgun (WGS) entry which is preliminary data.</text>
</comment>
<evidence type="ECO:0000313" key="3">
    <source>
        <dbReference type="EMBL" id="TPX42961.1"/>
    </source>
</evidence>
<name>A0A507CVA7_9FUNG</name>
<evidence type="ECO:0000256" key="1">
    <source>
        <dbReference type="SAM" id="MobiDB-lite"/>
    </source>
</evidence>
<accession>A0A507CVA7</accession>
<dbReference type="EMBL" id="QEAN01000214">
    <property type="protein sequence ID" value="TPX42961.1"/>
    <property type="molecule type" value="Genomic_DNA"/>
</dbReference>
<feature type="region of interest" description="Disordered" evidence="1">
    <location>
        <begin position="49"/>
        <end position="107"/>
    </location>
</feature>
<dbReference type="EMBL" id="QEAM01000505">
    <property type="protein sequence ID" value="TPX39275.1"/>
    <property type="molecule type" value="Genomic_DNA"/>
</dbReference>
<evidence type="ECO:0000313" key="4">
    <source>
        <dbReference type="Proteomes" id="UP000317494"/>
    </source>
</evidence>
<dbReference type="AlphaFoldDB" id="A0A507CVA7"/>
<organism evidence="3 4">
    <name type="scientific">Synchytrium endobioticum</name>
    <dbReference type="NCBI Taxonomy" id="286115"/>
    <lineage>
        <taxon>Eukaryota</taxon>
        <taxon>Fungi</taxon>
        <taxon>Fungi incertae sedis</taxon>
        <taxon>Chytridiomycota</taxon>
        <taxon>Chytridiomycota incertae sedis</taxon>
        <taxon>Chytridiomycetes</taxon>
        <taxon>Synchytriales</taxon>
        <taxon>Synchytriaceae</taxon>
        <taxon>Synchytrium</taxon>
    </lineage>
</organism>
<keyword evidence="4" id="KW-1185">Reference proteome</keyword>
<dbReference type="Proteomes" id="UP000317494">
    <property type="component" value="Unassembled WGS sequence"/>
</dbReference>
<evidence type="ECO:0000313" key="2">
    <source>
        <dbReference type="EMBL" id="TPX39275.1"/>
    </source>
</evidence>
<sequence>MPQVFAERREMGGLLSRSHSCVPARNKTKVIVLMILHLTACVATEVTSSRKRSGDELVRASGSSDSRLSYSSGHERDPRGVGQAQNPGHAFVGPQPNPSISTNSGPQVDMHVHRQEDAAIAASNSQMGGQAKRAVNLCSAIMEISKICREIRHVMREKDPSSGRIGRSLDVIQDVVIAMETKRRDIPRDLYETHATLSRLLPLIQSGPCEGDDIDGLIATMKDTITYLAACEAAAMTGAGQDWVFEENEVTSRCQKIRSLEGDVSNPTSREQKD</sequence>
<dbReference type="VEuPathDB" id="FungiDB:SeMB42_g04925"/>
<feature type="compositionally biased region" description="Low complexity" evidence="1">
    <location>
        <begin position="61"/>
        <end position="72"/>
    </location>
</feature>
<gene>
    <name evidence="2" type="ORF">SeLEV6574_g07338</name>
    <name evidence="3" type="ORF">SeMB42_g04925</name>
</gene>
<dbReference type="Proteomes" id="UP000320475">
    <property type="component" value="Unassembled WGS sequence"/>
</dbReference>
<reference evidence="4 5" key="1">
    <citation type="journal article" date="2019" name="Sci. Rep.">
        <title>Comparative genomics of chytrid fungi reveal insights into the obligate biotrophic and pathogenic lifestyle of Synchytrium endobioticum.</title>
        <authorList>
            <person name="van de Vossenberg B.T.L.H."/>
            <person name="Warris S."/>
            <person name="Nguyen H.D.T."/>
            <person name="van Gent-Pelzer M.P.E."/>
            <person name="Joly D.L."/>
            <person name="van de Geest H.C."/>
            <person name="Bonants P.J.M."/>
            <person name="Smith D.S."/>
            <person name="Levesque C.A."/>
            <person name="van der Lee T.A.J."/>
        </authorList>
    </citation>
    <scope>NUCLEOTIDE SEQUENCE [LARGE SCALE GENOMIC DNA]</scope>
    <source>
        <strain evidence="2 5">LEV6574</strain>
        <strain evidence="3 4">MB42</strain>
    </source>
</reference>
<evidence type="ECO:0000313" key="5">
    <source>
        <dbReference type="Proteomes" id="UP000320475"/>
    </source>
</evidence>
<protein>
    <submittedName>
        <fullName evidence="3">Uncharacterized protein</fullName>
    </submittedName>
</protein>
<proteinExistence type="predicted"/>